<evidence type="ECO:0000256" key="3">
    <source>
        <dbReference type="PIRSR" id="PIRSR610905-1"/>
    </source>
</evidence>
<dbReference type="GO" id="GO:0000272">
    <property type="term" value="P:polysaccharide catabolic process"/>
    <property type="evidence" value="ECO:0007669"/>
    <property type="project" value="TreeGrafter"/>
</dbReference>
<dbReference type="GO" id="GO:0052757">
    <property type="term" value="F:chondroitin hydrolase activity"/>
    <property type="evidence" value="ECO:0007669"/>
    <property type="project" value="TreeGrafter"/>
</dbReference>
<evidence type="ECO:0000313" key="6">
    <source>
        <dbReference type="Proteomes" id="UP000078516"/>
    </source>
</evidence>
<evidence type="ECO:0000256" key="1">
    <source>
        <dbReference type="ARBA" id="ARBA00022801"/>
    </source>
</evidence>
<evidence type="ECO:0000313" key="5">
    <source>
        <dbReference type="EMBL" id="OAQ55661.1"/>
    </source>
</evidence>
<organism evidence="5 6">
    <name type="scientific">Enterococcus thailandicus</name>
    <dbReference type="NCBI Taxonomy" id="417368"/>
    <lineage>
        <taxon>Bacteria</taxon>
        <taxon>Bacillati</taxon>
        <taxon>Bacillota</taxon>
        <taxon>Bacilli</taxon>
        <taxon>Lactobacillales</taxon>
        <taxon>Enterococcaceae</taxon>
        <taxon>Enterococcus</taxon>
    </lineage>
</organism>
<feature type="binding site" evidence="4">
    <location>
        <position position="248"/>
    </location>
    <ligand>
        <name>substrate</name>
    </ligand>
</feature>
<feature type="active site" description="Proton donor" evidence="3">
    <location>
        <position position="172"/>
    </location>
</feature>
<evidence type="ECO:0000256" key="2">
    <source>
        <dbReference type="ARBA" id="ARBA00038358"/>
    </source>
</evidence>
<dbReference type="SUPFAM" id="SSF48208">
    <property type="entry name" value="Six-hairpin glycosidases"/>
    <property type="match status" value="1"/>
</dbReference>
<feature type="binding site" evidence="4">
    <location>
        <position position="172"/>
    </location>
    <ligand>
        <name>substrate</name>
    </ligand>
</feature>
<dbReference type="AlphaFoldDB" id="A0A179EQZ5"/>
<dbReference type="PANTHER" id="PTHR36845:SF1">
    <property type="entry name" value="HYDROLASE, PUTATIVE (AFU_ORTHOLOGUE AFUA_7G05090)-RELATED"/>
    <property type="match status" value="1"/>
</dbReference>
<comment type="similarity">
    <text evidence="2">Belongs to the glycosyl hydrolase 88 family.</text>
</comment>
<dbReference type="InterPro" id="IPR012341">
    <property type="entry name" value="6hp_glycosidase-like_sf"/>
</dbReference>
<dbReference type="Proteomes" id="UP000078516">
    <property type="component" value="Unassembled WGS sequence"/>
</dbReference>
<accession>A0A179EQZ5</accession>
<comment type="caution">
    <text evidence="5">The sequence shown here is derived from an EMBL/GenBank/DDBJ whole genome shotgun (WGS) entry which is preliminary data.</text>
</comment>
<feature type="binding site" evidence="4">
    <location>
        <position position="244"/>
    </location>
    <ligand>
        <name>substrate</name>
    </ligand>
</feature>
<keyword evidence="1 5" id="KW-0378">Hydrolase</keyword>
<dbReference type="InterPro" id="IPR052369">
    <property type="entry name" value="UG_Glycosaminoglycan_Hydrolase"/>
</dbReference>
<dbReference type="InterPro" id="IPR008928">
    <property type="entry name" value="6-hairpin_glycosidase_sf"/>
</dbReference>
<dbReference type="Pfam" id="PF07470">
    <property type="entry name" value="Glyco_hydro_88"/>
    <property type="match status" value="1"/>
</dbReference>
<dbReference type="EMBL" id="LWMN01000012">
    <property type="protein sequence ID" value="OAQ55661.1"/>
    <property type="molecule type" value="Genomic_DNA"/>
</dbReference>
<feature type="binding site" evidence="4">
    <location>
        <position position="365"/>
    </location>
    <ligand>
        <name>substrate</name>
    </ligand>
</feature>
<dbReference type="PANTHER" id="PTHR36845">
    <property type="entry name" value="HYDROLASE, PUTATIVE (AFU_ORTHOLOGUE AFUA_7G05090)-RELATED"/>
    <property type="match status" value="1"/>
</dbReference>
<feature type="active site" description="Nucleophile" evidence="3">
    <location>
        <position position="112"/>
    </location>
</feature>
<feature type="binding site" evidence="4">
    <location>
        <position position="230"/>
    </location>
    <ligand>
        <name>substrate</name>
    </ligand>
</feature>
<proteinExistence type="inferred from homology"/>
<feature type="binding site" evidence="4">
    <location>
        <position position="362"/>
    </location>
    <ligand>
        <name>substrate</name>
    </ligand>
</feature>
<protein>
    <submittedName>
        <fullName evidence="5">Glucuronyl hydrolase</fullName>
    </submittedName>
</protein>
<keyword evidence="6" id="KW-1185">Reference proteome</keyword>
<gene>
    <name evidence="5" type="ORF">A6E74_06250</name>
</gene>
<sequence>MKEKKKEKLLSSERYFGQGLLSEEVIDQAIADAVKKVKKNIFQLKDQYPTPATKNNSYMPMANTEWTNGFWTGILWLCYEVTQDEDFKKIAEKNVQSFIHRMDQDIEIDHHDLGFLYSLSCVSAYKLVGDEQAKQVSLKAAEKLLSRYQEKGQFIQAWGELGKQDNYRLIVDCLLNIPLLFWATEVTEDKKYREVAVRHYHTTIEHAIREDSSAYHTFFFDTKEGLPLYGKTRQGYSDSSSWARGQSWLIYGIALFRSYCPNEQNTELFEAVTNYFLNRLPKDFVSYWDLIFTDGSNQPRDTSATAIAICGMNLMDRFLPEANQSKLVYKYAQHSMLKSLIEHYTDSKTEGITALMNEGVYSWHSGKGVNEGNIWGDYFYLEALVRFKKDWKMYW</sequence>
<dbReference type="InterPro" id="IPR010905">
    <property type="entry name" value="Glyco_hydro_88"/>
</dbReference>
<name>A0A179EQZ5_ENTTH</name>
<dbReference type="RefSeq" id="WP_067483290.1">
    <property type="nucleotide sequence ID" value="NZ_JAQELK010000004.1"/>
</dbReference>
<evidence type="ECO:0000256" key="4">
    <source>
        <dbReference type="PIRSR" id="PIRSR610905-2"/>
    </source>
</evidence>
<reference evidence="5 6" key="1">
    <citation type="submission" date="2016-04" db="EMBL/GenBank/DDBJ databases">
        <title>Draft genome of an Enterococcus thailandicus strain isolated from bovine feces.</title>
        <authorList>
            <person name="Beukers A.G."/>
            <person name="Zaheer R."/>
            <person name="Goji N."/>
            <person name="Cook S.R."/>
            <person name="Amoako K."/>
            <person name="Chaves A.V."/>
            <person name="Ward M.P."/>
            <person name="Mcallister T.A."/>
        </authorList>
    </citation>
    <scope>NUCLEOTIDE SEQUENCE [LARGE SCALE GENOMIC DNA]</scope>
    <source>
        <strain evidence="5 6">F0711D 46</strain>
    </source>
</reference>
<feature type="binding site" evidence="4">
    <location>
        <position position="232"/>
    </location>
    <ligand>
        <name>substrate</name>
    </ligand>
</feature>
<feature type="binding site" evidence="4">
    <location>
        <position position="112"/>
    </location>
    <ligand>
        <name>substrate</name>
    </ligand>
</feature>
<dbReference type="Gene3D" id="1.50.10.10">
    <property type="match status" value="1"/>
</dbReference>